<reference evidence="2" key="1">
    <citation type="journal article" date="2019" name="Int. J. Syst. Evol. Microbiol.">
        <title>The Global Catalogue of Microorganisms (GCM) 10K type strain sequencing project: providing services to taxonomists for standard genome sequencing and annotation.</title>
        <authorList>
            <consortium name="The Broad Institute Genomics Platform"/>
            <consortium name="The Broad Institute Genome Sequencing Center for Infectious Disease"/>
            <person name="Wu L."/>
            <person name="Ma J."/>
        </authorList>
    </citation>
    <scope>NUCLEOTIDE SEQUENCE [LARGE SCALE GENOMIC DNA]</scope>
    <source>
        <strain evidence="2">TBRC 5832</strain>
    </source>
</reference>
<dbReference type="EMBL" id="JBHSBL010000002">
    <property type="protein sequence ID" value="MFC4063613.1"/>
    <property type="molecule type" value="Genomic_DNA"/>
</dbReference>
<dbReference type="RefSeq" id="WP_378064645.1">
    <property type="nucleotide sequence ID" value="NZ_JBHSBL010000002.1"/>
</dbReference>
<accession>A0ABV8IMG1</accession>
<dbReference type="Proteomes" id="UP001595867">
    <property type="component" value="Unassembled WGS sequence"/>
</dbReference>
<name>A0ABV8IMG1_9ACTN</name>
<protein>
    <submittedName>
        <fullName evidence="1">Uncharacterized protein</fullName>
    </submittedName>
</protein>
<comment type="caution">
    <text evidence="1">The sequence shown here is derived from an EMBL/GenBank/DDBJ whole genome shotgun (WGS) entry which is preliminary data.</text>
</comment>
<evidence type="ECO:0000313" key="1">
    <source>
        <dbReference type="EMBL" id="MFC4063613.1"/>
    </source>
</evidence>
<evidence type="ECO:0000313" key="2">
    <source>
        <dbReference type="Proteomes" id="UP001595867"/>
    </source>
</evidence>
<keyword evidence="2" id="KW-1185">Reference proteome</keyword>
<sequence length="131" mass="14497">MRQWTDTDLWVLRTMKGTRNDNRAPLADLIGIGDFIGRAILEEFEFTHAMGNLVAAGLAEFGDGTYWLTEAGGRLFQRRADRLLAGLRKLGPPTGTPITLEPGEFDRAVQNYCNAAAASRTKRRAEQRGTS</sequence>
<gene>
    <name evidence="1" type="ORF">ACFO0C_01625</name>
</gene>
<organism evidence="1 2">
    <name type="scientific">Actinoplanes subglobosus</name>
    <dbReference type="NCBI Taxonomy" id="1547892"/>
    <lineage>
        <taxon>Bacteria</taxon>
        <taxon>Bacillati</taxon>
        <taxon>Actinomycetota</taxon>
        <taxon>Actinomycetes</taxon>
        <taxon>Micromonosporales</taxon>
        <taxon>Micromonosporaceae</taxon>
        <taxon>Actinoplanes</taxon>
    </lineage>
</organism>
<proteinExistence type="predicted"/>